<dbReference type="Pfam" id="PF13435">
    <property type="entry name" value="Cytochrome_C554"/>
    <property type="match status" value="1"/>
</dbReference>
<gene>
    <name evidence="2" type="ORF">HAHE_12370</name>
</gene>
<dbReference type="Gene3D" id="3.60.21.10">
    <property type="match status" value="1"/>
</dbReference>
<dbReference type="InterPro" id="IPR029052">
    <property type="entry name" value="Metallo-depent_PP-like"/>
</dbReference>
<evidence type="ECO:0000313" key="3">
    <source>
        <dbReference type="Proteomes" id="UP001374893"/>
    </source>
</evidence>
<dbReference type="Gene3D" id="1.10.1130.10">
    <property type="entry name" value="Flavocytochrome C3, Chain A"/>
    <property type="match status" value="1"/>
</dbReference>
<dbReference type="SUPFAM" id="SSF56300">
    <property type="entry name" value="Metallo-dependent phosphatases"/>
    <property type="match status" value="1"/>
</dbReference>
<dbReference type="CDD" id="cd08168">
    <property type="entry name" value="Cytochrom_C3"/>
    <property type="match status" value="1"/>
</dbReference>
<protein>
    <submittedName>
        <fullName evidence="2">Cytochrome c-554</fullName>
    </submittedName>
</protein>
<organism evidence="2 3">
    <name type="scientific">Haloferula helveola</name>
    <dbReference type="NCBI Taxonomy" id="490095"/>
    <lineage>
        <taxon>Bacteria</taxon>
        <taxon>Pseudomonadati</taxon>
        <taxon>Verrucomicrobiota</taxon>
        <taxon>Verrucomicrobiia</taxon>
        <taxon>Verrucomicrobiales</taxon>
        <taxon>Verrucomicrobiaceae</taxon>
        <taxon>Haloferula</taxon>
    </lineage>
</organism>
<dbReference type="RefSeq" id="WP_338689467.1">
    <property type="nucleotide sequence ID" value="NZ_AP024702.1"/>
</dbReference>
<dbReference type="InterPro" id="IPR023155">
    <property type="entry name" value="Cyt_c-552/4"/>
</dbReference>
<dbReference type="InterPro" id="IPR036280">
    <property type="entry name" value="Multihaem_cyt_sf"/>
</dbReference>
<evidence type="ECO:0000313" key="2">
    <source>
        <dbReference type="EMBL" id="BCX47329.1"/>
    </source>
</evidence>
<dbReference type="EMBL" id="AP024702">
    <property type="protein sequence ID" value="BCX47329.1"/>
    <property type="molecule type" value="Genomic_DNA"/>
</dbReference>
<feature type="domain" description="Cytochrome c-552/4" evidence="1">
    <location>
        <begin position="331"/>
        <end position="398"/>
    </location>
</feature>
<dbReference type="InterPro" id="IPR006179">
    <property type="entry name" value="5_nucleotidase/apyrase"/>
</dbReference>
<proteinExistence type="predicted"/>
<evidence type="ECO:0000259" key="1">
    <source>
        <dbReference type="Pfam" id="PF13435"/>
    </source>
</evidence>
<reference evidence="2 3" key="1">
    <citation type="submission" date="2021-06" db="EMBL/GenBank/DDBJ databases">
        <title>Complete genome of Haloferula helveola possessing various polysaccharide degrading enzymes.</title>
        <authorList>
            <person name="Takami H."/>
            <person name="Huang C."/>
            <person name="Hamasaki K."/>
        </authorList>
    </citation>
    <scope>NUCLEOTIDE SEQUENCE [LARGE SCALE GENOMIC DNA]</scope>
    <source>
        <strain evidence="2 3">CN-1</strain>
    </source>
</reference>
<keyword evidence="3" id="KW-1185">Reference proteome</keyword>
<sequence length="453" mass="49570">MRRLLFLAALVFASCEKKPVEVGEQSLTVHFTCDTFGRLEPCGCFTGQHGGMTRLRTWLQGQDRDGPSLRLDVGGALAGSHDYDRIQYAYLLRAYSAMGYRALNIGGREAEVTADQLKAMTAGSPVPIISASLIDASTREPLLDPYVIVEDGGRKIGILGLIDPASCPDPGKGLAILDMPAAVDRVLPDLKEKSDVIIVLAFTGNPGMEQLARSYFEFDMILGGDVRQPAQYLETVNESVIAYTTNEGRTVATMKATISAGERPRLVDPSYKVELLHEKIPQDPEFRQMVKEYREEIRETELDVDRPGENGSSDAIPGVTAAATYVGSESCQACHQDEHAVWAKSGHAHAFETLVKLGAESDPHCIKCHTVGFGEESGYRREYGANKLTGVGCESCHGPASEHVSEMTSGRPKRFKFRPLGAADCTGCHYGEFSRPFDWEKFWPHVRHGDDGP</sequence>
<name>A0ABM7REH1_9BACT</name>
<accession>A0ABM7REH1</accession>
<dbReference type="PANTHER" id="PTHR11575:SF24">
    <property type="entry name" value="5'-NUCLEOTIDASE"/>
    <property type="match status" value="1"/>
</dbReference>
<dbReference type="PANTHER" id="PTHR11575">
    <property type="entry name" value="5'-NUCLEOTIDASE-RELATED"/>
    <property type="match status" value="1"/>
</dbReference>
<dbReference type="PROSITE" id="PS51257">
    <property type="entry name" value="PROKAR_LIPOPROTEIN"/>
    <property type="match status" value="1"/>
</dbReference>
<dbReference type="Proteomes" id="UP001374893">
    <property type="component" value="Chromosome"/>
</dbReference>
<dbReference type="SUPFAM" id="SSF48695">
    <property type="entry name" value="Multiheme cytochromes"/>
    <property type="match status" value="1"/>
</dbReference>